<dbReference type="InterPro" id="IPR036165">
    <property type="entry name" value="YefM-like_sf"/>
</dbReference>
<organism evidence="3 4">
    <name type="scientific">Aphanothece sacrum FPU1</name>
    <dbReference type="NCBI Taxonomy" id="1920663"/>
    <lineage>
        <taxon>Bacteria</taxon>
        <taxon>Bacillati</taxon>
        <taxon>Cyanobacteriota</taxon>
        <taxon>Cyanophyceae</taxon>
        <taxon>Oscillatoriophycideae</taxon>
        <taxon>Chroococcales</taxon>
        <taxon>Aphanothecaceae</taxon>
        <taxon>Aphanothece</taxon>
    </lineage>
</organism>
<dbReference type="PANTHER" id="PTHR33713:SF6">
    <property type="entry name" value="ANTITOXIN YEFM"/>
    <property type="match status" value="1"/>
</dbReference>
<keyword evidence="4" id="KW-1185">Reference proteome</keyword>
<evidence type="ECO:0000256" key="1">
    <source>
        <dbReference type="ARBA" id="ARBA00009981"/>
    </source>
</evidence>
<evidence type="ECO:0000313" key="3">
    <source>
        <dbReference type="EMBL" id="GBF80521.1"/>
    </source>
</evidence>
<dbReference type="PANTHER" id="PTHR33713">
    <property type="entry name" value="ANTITOXIN YAFN-RELATED"/>
    <property type="match status" value="1"/>
</dbReference>
<dbReference type="RefSeq" id="WP_124976122.1">
    <property type="nucleotide sequence ID" value="NZ_BDQK01000008.1"/>
</dbReference>
<dbReference type="InterPro" id="IPR006442">
    <property type="entry name" value="Antitoxin_Phd/YefM"/>
</dbReference>
<name>A0A401IH95_APHSA</name>
<dbReference type="InterPro" id="IPR051405">
    <property type="entry name" value="phD/YefM_antitoxin"/>
</dbReference>
<dbReference type="AlphaFoldDB" id="A0A401IH95"/>
<dbReference type="SUPFAM" id="SSF143120">
    <property type="entry name" value="YefM-like"/>
    <property type="match status" value="1"/>
</dbReference>
<sequence length="99" mass="11155">MLSIETTYEKASKNLETLLDKIEIDNEIVIITRPGHKDIAILPAEELSSLLETVHLLRSPANAKRLFAAIDRSLKRDSQSLEGQTIEELCEELGIEREP</sequence>
<comment type="similarity">
    <text evidence="1 2">Belongs to the phD/YefM antitoxin family.</text>
</comment>
<dbReference type="Proteomes" id="UP000287247">
    <property type="component" value="Unassembled WGS sequence"/>
</dbReference>
<dbReference type="OrthoDB" id="9802003at2"/>
<proteinExistence type="inferred from homology"/>
<comment type="function">
    <text evidence="2">Antitoxin component of a type II toxin-antitoxin (TA) system.</text>
</comment>
<dbReference type="EMBL" id="BDQK01000008">
    <property type="protein sequence ID" value="GBF80521.1"/>
    <property type="molecule type" value="Genomic_DNA"/>
</dbReference>
<evidence type="ECO:0000313" key="4">
    <source>
        <dbReference type="Proteomes" id="UP000287247"/>
    </source>
</evidence>
<dbReference type="Gene3D" id="1.10.1220.170">
    <property type="match status" value="1"/>
</dbReference>
<dbReference type="Gene3D" id="3.40.1620.10">
    <property type="entry name" value="YefM-like domain"/>
    <property type="match status" value="1"/>
</dbReference>
<accession>A0A401IH95</accession>
<protein>
    <recommendedName>
        <fullName evidence="2">Antitoxin</fullName>
    </recommendedName>
</protein>
<comment type="caution">
    <text evidence="3">The sequence shown here is derived from an EMBL/GenBank/DDBJ whole genome shotgun (WGS) entry which is preliminary data.</text>
</comment>
<reference evidence="4" key="1">
    <citation type="submission" date="2017-05" db="EMBL/GenBank/DDBJ databases">
        <title>Physiological properties and genetic analysis related to exopolysaccharide production of fresh-water unicellular cyanobacterium Aphanothece sacrum, Suizenji Nori, that has been cultured as a food source in Japan.</title>
        <authorList>
            <person name="Kanesaki Y."/>
            <person name="Yoshikawa S."/>
            <person name="Ohki K."/>
        </authorList>
    </citation>
    <scope>NUCLEOTIDE SEQUENCE [LARGE SCALE GENOMIC DNA]</scope>
    <source>
        <strain evidence="4">FPU1</strain>
    </source>
</reference>
<dbReference type="Pfam" id="PF02604">
    <property type="entry name" value="PhdYeFM_antitox"/>
    <property type="match status" value="1"/>
</dbReference>
<evidence type="ECO:0000256" key="2">
    <source>
        <dbReference type="RuleBase" id="RU362080"/>
    </source>
</evidence>
<gene>
    <name evidence="3" type="ORF">AsFPU1_1922</name>
</gene>